<accession>A0ABX7B0R4</accession>
<evidence type="ECO:0000313" key="2">
    <source>
        <dbReference type="Proteomes" id="UP000595197"/>
    </source>
</evidence>
<organism evidence="1 2">
    <name type="scientific">Skermanella cutis</name>
    <dbReference type="NCBI Taxonomy" id="2775420"/>
    <lineage>
        <taxon>Bacteria</taxon>
        <taxon>Pseudomonadati</taxon>
        <taxon>Pseudomonadota</taxon>
        <taxon>Alphaproteobacteria</taxon>
        <taxon>Rhodospirillales</taxon>
        <taxon>Azospirillaceae</taxon>
        <taxon>Skermanella</taxon>
    </lineage>
</organism>
<dbReference type="SUPFAM" id="SSF101898">
    <property type="entry name" value="NHL repeat"/>
    <property type="match status" value="1"/>
</dbReference>
<keyword evidence="2" id="KW-1185">Reference proteome</keyword>
<dbReference type="Proteomes" id="UP000595197">
    <property type="component" value="Chromosome"/>
</dbReference>
<dbReference type="EMBL" id="CP067420">
    <property type="protein sequence ID" value="QQP87920.1"/>
    <property type="molecule type" value="Genomic_DNA"/>
</dbReference>
<name>A0ABX7B0R4_9PROT</name>
<sequence>MTTIQFHADLTDLPADRRYAVSYGGMFHALVPHTAESRAALLAAEPEWGAGIDRLSHYTPTPIDRPPARRVARRATVGFFDAESGAWTIRRTALITRRDANVRIDYLTTLWTYLCHHPDMVAIPSDGGSDADEAQISAYAAVQALETDPTVLTALNTLVVSFSALSEDDQWLDGTAVQFSSSATPVTPSVPNVWDTSSSGGNPSVMDAATAAVQALTLAAQNSTALNGSLYTINYAAAVSNATASASTGAVEDFAGGATLADSTTSAGSSTIVSPMGPMDGVTVTPVLSVVDGVLTLSVSFSNTMLRWLGLDILPVNADGSLGASVWPSSTVALCPPCDSTLGFADTDEPGMMQVASVALGTDAIGAAIYTDSLGMAGTFTNATAFIGGAAMTAIFNLMIPAIFLAAAVEEIGEETIELNVESMSESLIDFVKEQLPELVDGDLSLDADTVESLAESFASELAVGTSDAFAAIATWLGEEITGEELLEAIPFVGWGLAALAVVSDLAALCATITSIGSAQQEIVTSATYSGSLALTVTVPDPVPFCPDGATWTLQVIGQYDGPSAGANANRQFQTWTFPDIDLTQDDNTVSVTLSNILADGSTVCFLVKLLPVAPSLTSWTSAMGTTTAYQLLPANLTANSSLSVTLTDLPVPITSSLTYSFQSRLCYTDPGYQWNDTVAALGATFNPSSGYDAGDISQLLALELNAASHCLTLGWRSAGTGLTDERGSTVSGQIIAFALLSDATQDTVTLQLPANGLSTMGSTIAGPTGTGPQAGSAPGYVIDATPLGADEEDAPGYHARQVGALGDQNAFASLPSPGNATPPSWGRVPAAGAEIQALSGNIADAAIHPSGHVVAVNSTNGNLFILPAPASAGTTQADAPVARLNAGHATGDDGVLRVGLLANPLAVTVSSDGIIFVLELGSSTTTTPRLQAFSITGQPSQMFNGGAPGTTSATLELPPGAHYFDIAVVGDAQGGFIFVSSCTGTYDEVANYGIAVYPFGATATSTDPVVTVTGIPAARLAVDPYHNLYTLDFGPVTQASGTPPGRTVPSVSLWVAEAG</sequence>
<evidence type="ECO:0000313" key="1">
    <source>
        <dbReference type="EMBL" id="QQP87920.1"/>
    </source>
</evidence>
<protein>
    <submittedName>
        <fullName evidence="1">Uncharacterized protein</fullName>
    </submittedName>
</protein>
<reference evidence="1" key="1">
    <citation type="submission" date="2021-02" db="EMBL/GenBank/DDBJ databases">
        <title>Skermanella TT6 skin isolate.</title>
        <authorList>
            <person name="Lee K."/>
            <person name="Ganzorig M."/>
        </authorList>
    </citation>
    <scope>NUCLEOTIDE SEQUENCE</scope>
    <source>
        <strain evidence="1">TT6</strain>
    </source>
</reference>
<dbReference type="RefSeq" id="WP_201072130.1">
    <property type="nucleotide sequence ID" value="NZ_CP067420.1"/>
</dbReference>
<proteinExistence type="predicted"/>
<gene>
    <name evidence="1" type="ORF">IGS68_17805</name>
</gene>